<sequence length="213" mass="22675">MPLQYRPPIVVRPTQKHTATVIMLHGLGDTGDGWASIGSDFAPALPHVKFIFPHAPNRPITINMGMRMPGWYDISSLDDIDQREDAEGLRESKRYVESLVAAEAEAGVPSERVVVAGFSQGGAVALMMLRSGHKLAGVEAGAISPANAETPILQCHGDADAVVNYSFGVNTYNALKEMGANVELKTYRGMGHSAVPSELAAVQAFLAKVLPPA</sequence>
<dbReference type="GO" id="GO:0008474">
    <property type="term" value="F:palmitoyl-(protein) hydrolase activity"/>
    <property type="evidence" value="ECO:0007669"/>
    <property type="project" value="TreeGrafter"/>
</dbReference>
<dbReference type="PANTHER" id="PTHR10655">
    <property type="entry name" value="LYSOPHOSPHOLIPASE-RELATED"/>
    <property type="match status" value="1"/>
</dbReference>
<comment type="caution">
    <text evidence="4">The sequence shown here is derived from an EMBL/GenBank/DDBJ whole genome shotgun (WGS) entry which is preliminary data.</text>
</comment>
<dbReference type="GO" id="GO:0052689">
    <property type="term" value="F:carboxylic ester hydrolase activity"/>
    <property type="evidence" value="ECO:0007669"/>
    <property type="project" value="TreeGrafter"/>
</dbReference>
<organism evidence="4 5">
    <name type="scientific">Raphidocelis subcapitata</name>
    <dbReference type="NCBI Taxonomy" id="307507"/>
    <lineage>
        <taxon>Eukaryota</taxon>
        <taxon>Viridiplantae</taxon>
        <taxon>Chlorophyta</taxon>
        <taxon>core chlorophytes</taxon>
        <taxon>Chlorophyceae</taxon>
        <taxon>CS clade</taxon>
        <taxon>Sphaeropleales</taxon>
        <taxon>Selenastraceae</taxon>
        <taxon>Raphidocelis</taxon>
    </lineage>
</organism>
<gene>
    <name evidence="4" type="ORF">Rsub_05810</name>
</gene>
<dbReference type="OrthoDB" id="2418081at2759"/>
<dbReference type="Pfam" id="PF02230">
    <property type="entry name" value="Abhydrolase_2"/>
    <property type="match status" value="1"/>
</dbReference>
<protein>
    <recommendedName>
        <fullName evidence="3">Phospholipase/carboxylesterase/thioesterase domain-containing protein</fullName>
    </recommendedName>
</protein>
<keyword evidence="5" id="KW-1185">Reference proteome</keyword>
<dbReference type="InterPro" id="IPR003140">
    <property type="entry name" value="PLipase/COase/thioEstase"/>
</dbReference>
<evidence type="ECO:0000256" key="2">
    <source>
        <dbReference type="ARBA" id="ARBA00022801"/>
    </source>
</evidence>
<evidence type="ECO:0000259" key="3">
    <source>
        <dbReference type="Pfam" id="PF02230"/>
    </source>
</evidence>
<evidence type="ECO:0000256" key="1">
    <source>
        <dbReference type="ARBA" id="ARBA00006499"/>
    </source>
</evidence>
<accession>A0A2V0NZB8</accession>
<feature type="domain" description="Phospholipase/carboxylesterase/thioesterase" evidence="3">
    <location>
        <begin position="9"/>
        <end position="209"/>
    </location>
</feature>
<dbReference type="InParanoid" id="A0A2V0NZB8"/>
<keyword evidence="2" id="KW-0378">Hydrolase</keyword>
<comment type="similarity">
    <text evidence="1">Belongs to the AB hydrolase superfamily. AB hydrolase 2 family.</text>
</comment>
<dbReference type="PANTHER" id="PTHR10655:SF17">
    <property type="entry name" value="LYSOPHOSPHOLIPASE-LIKE PROTEIN 1"/>
    <property type="match status" value="1"/>
</dbReference>
<name>A0A2V0NZB8_9CHLO</name>
<evidence type="ECO:0000313" key="5">
    <source>
        <dbReference type="Proteomes" id="UP000247498"/>
    </source>
</evidence>
<reference evidence="4 5" key="1">
    <citation type="journal article" date="2018" name="Sci. Rep.">
        <title>Raphidocelis subcapitata (=Pseudokirchneriella subcapitata) provides an insight into genome evolution and environmental adaptations in the Sphaeropleales.</title>
        <authorList>
            <person name="Suzuki S."/>
            <person name="Yamaguchi H."/>
            <person name="Nakajima N."/>
            <person name="Kawachi M."/>
        </authorList>
    </citation>
    <scope>NUCLEOTIDE SEQUENCE [LARGE SCALE GENOMIC DNA]</scope>
    <source>
        <strain evidence="4 5">NIES-35</strain>
    </source>
</reference>
<dbReference type="FunCoup" id="A0A2V0NZB8">
    <property type="interactions" value="1849"/>
</dbReference>
<evidence type="ECO:0000313" key="4">
    <source>
        <dbReference type="EMBL" id="GBF92974.1"/>
    </source>
</evidence>
<dbReference type="STRING" id="307507.A0A2V0NZB8"/>
<proteinExistence type="inferred from homology"/>
<dbReference type="EMBL" id="BDRX01000036">
    <property type="protein sequence ID" value="GBF92974.1"/>
    <property type="molecule type" value="Genomic_DNA"/>
</dbReference>
<dbReference type="Gene3D" id="3.40.50.1820">
    <property type="entry name" value="alpha/beta hydrolase"/>
    <property type="match status" value="1"/>
</dbReference>
<dbReference type="SUPFAM" id="SSF53474">
    <property type="entry name" value="alpha/beta-Hydrolases"/>
    <property type="match status" value="1"/>
</dbReference>
<dbReference type="GO" id="GO:0005737">
    <property type="term" value="C:cytoplasm"/>
    <property type="evidence" value="ECO:0007669"/>
    <property type="project" value="TreeGrafter"/>
</dbReference>
<dbReference type="Proteomes" id="UP000247498">
    <property type="component" value="Unassembled WGS sequence"/>
</dbReference>
<dbReference type="AlphaFoldDB" id="A0A2V0NZB8"/>
<dbReference type="InterPro" id="IPR050565">
    <property type="entry name" value="LYPA1-2/EST-like"/>
</dbReference>
<dbReference type="InterPro" id="IPR029058">
    <property type="entry name" value="AB_hydrolase_fold"/>
</dbReference>